<dbReference type="InterPro" id="IPR017970">
    <property type="entry name" value="Homeobox_CS"/>
</dbReference>
<dbReference type="EMBL" id="GISG01112830">
    <property type="protein sequence ID" value="MBA4639262.1"/>
    <property type="molecule type" value="Transcribed_RNA"/>
</dbReference>
<dbReference type="EMBL" id="GISG01112831">
    <property type="protein sequence ID" value="MBA4639263.1"/>
    <property type="molecule type" value="Transcribed_RNA"/>
</dbReference>
<keyword evidence="2 10" id="KW-0805">Transcription regulation</keyword>
<dbReference type="PRINTS" id="PR00031">
    <property type="entry name" value="HTHREPRESSR"/>
</dbReference>
<evidence type="ECO:0000313" key="13">
    <source>
        <dbReference type="EMBL" id="MBA4639263.1"/>
    </source>
</evidence>
<evidence type="ECO:0000256" key="1">
    <source>
        <dbReference type="ARBA" id="ARBA00004123"/>
    </source>
</evidence>
<dbReference type="InterPro" id="IPR003106">
    <property type="entry name" value="Leu_zip_homeo"/>
</dbReference>
<dbReference type="InterPro" id="IPR009057">
    <property type="entry name" value="Homeodomain-like_sf"/>
</dbReference>
<evidence type="ECO:0000256" key="5">
    <source>
        <dbReference type="ARBA" id="ARBA00023163"/>
    </source>
</evidence>
<dbReference type="SMART" id="SM00389">
    <property type="entry name" value="HOX"/>
    <property type="match status" value="1"/>
</dbReference>
<dbReference type="InterPro" id="IPR000047">
    <property type="entry name" value="HTH_motif"/>
</dbReference>
<dbReference type="GO" id="GO:0043565">
    <property type="term" value="F:sequence-specific DNA binding"/>
    <property type="evidence" value="ECO:0007669"/>
    <property type="project" value="InterPro"/>
</dbReference>
<reference evidence="13" key="2">
    <citation type="submission" date="2020-07" db="EMBL/GenBank/DDBJ databases">
        <authorList>
            <person name="Vera ALvarez R."/>
            <person name="Arias-Moreno D.M."/>
            <person name="Jimenez-Jacinto V."/>
            <person name="Jimenez-Bremont J.F."/>
            <person name="Swaminathan K."/>
            <person name="Moose S.P."/>
            <person name="Guerrero-Gonzalez M.L."/>
            <person name="Marino-Ramirez L."/>
            <person name="Landsman D."/>
            <person name="Rodriguez-Kessler M."/>
            <person name="Delgado-Sanchez P."/>
        </authorList>
    </citation>
    <scope>NUCLEOTIDE SEQUENCE</scope>
    <source>
        <tissue evidence="13">Cladode</tissue>
    </source>
</reference>
<name>A0A7C9DFM0_OPUST</name>
<dbReference type="InterPro" id="IPR045224">
    <property type="entry name" value="HDZip_class_I_plant"/>
</dbReference>
<keyword evidence="5 10" id="KW-0804">Transcription</keyword>
<feature type="DNA-binding region" description="Homeobox" evidence="8">
    <location>
        <begin position="37"/>
        <end position="96"/>
    </location>
</feature>
<proteinExistence type="inferred from homology"/>
<evidence type="ECO:0000256" key="7">
    <source>
        <dbReference type="ARBA" id="ARBA00025748"/>
    </source>
</evidence>
<accession>A0A7C9DFM0</accession>
<feature type="coiled-coil region" evidence="11">
    <location>
        <begin position="101"/>
        <end position="142"/>
    </location>
</feature>
<evidence type="ECO:0000259" key="12">
    <source>
        <dbReference type="PROSITE" id="PS50071"/>
    </source>
</evidence>
<dbReference type="PROSITE" id="PS50071">
    <property type="entry name" value="HOMEOBOX_2"/>
    <property type="match status" value="1"/>
</dbReference>
<dbReference type="PROSITE" id="PS00027">
    <property type="entry name" value="HOMEOBOX_1"/>
    <property type="match status" value="1"/>
</dbReference>
<sequence>MKMGKRKRTSVSYSEELQAMLERIHEDYYALDKGEQASMRKNRLYIEQVKGLEKHFEEENRLQSGRKVKIAEELGLEPRQVAIWFQNRRARSKTKKLESDYDELRAGFDALKHSYRSLEQERNVLLSQVKELKARIETMEKTTVESSSTSLLTNPMPSSSASCLDDGYDESVWMEEMLGVMFTGNFN</sequence>
<dbReference type="Pfam" id="PF02183">
    <property type="entry name" value="HALZ"/>
    <property type="match status" value="1"/>
</dbReference>
<dbReference type="SUPFAM" id="SSF46689">
    <property type="entry name" value="Homeodomain-like"/>
    <property type="match status" value="1"/>
</dbReference>
<dbReference type="Gene3D" id="1.10.10.60">
    <property type="entry name" value="Homeodomain-like"/>
    <property type="match status" value="1"/>
</dbReference>
<evidence type="ECO:0000256" key="2">
    <source>
        <dbReference type="ARBA" id="ARBA00023015"/>
    </source>
</evidence>
<dbReference type="Pfam" id="PF00046">
    <property type="entry name" value="Homeodomain"/>
    <property type="match status" value="1"/>
</dbReference>
<dbReference type="PANTHER" id="PTHR24326:SF535">
    <property type="entry name" value="HOMEOBOX-LEUCINE ZIPPER PROTEIN"/>
    <property type="match status" value="1"/>
</dbReference>
<dbReference type="EMBL" id="GISG01112832">
    <property type="protein sequence ID" value="MBA4639264.1"/>
    <property type="molecule type" value="Transcribed_RNA"/>
</dbReference>
<keyword evidence="3 8" id="KW-0238">DNA-binding</keyword>
<dbReference type="GO" id="GO:0000981">
    <property type="term" value="F:DNA-binding transcription factor activity, RNA polymerase II-specific"/>
    <property type="evidence" value="ECO:0007669"/>
    <property type="project" value="UniProtKB-UniRule"/>
</dbReference>
<feature type="domain" description="Homeobox" evidence="12">
    <location>
        <begin position="35"/>
        <end position="95"/>
    </location>
</feature>
<reference evidence="13" key="1">
    <citation type="journal article" date="2013" name="J. Plant Res.">
        <title>Effect of fungi and light on seed germination of three Opuntia species from semiarid lands of central Mexico.</title>
        <authorList>
            <person name="Delgado-Sanchez P."/>
            <person name="Jimenez-Bremont J.F."/>
            <person name="Guerrero-Gonzalez Mde L."/>
            <person name="Flores J."/>
        </authorList>
    </citation>
    <scope>NUCLEOTIDE SEQUENCE</scope>
    <source>
        <tissue evidence="13">Cladode</tissue>
    </source>
</reference>
<evidence type="ECO:0000256" key="4">
    <source>
        <dbReference type="ARBA" id="ARBA00023155"/>
    </source>
</evidence>
<keyword evidence="4 8" id="KW-0371">Homeobox</keyword>
<evidence type="ECO:0000256" key="6">
    <source>
        <dbReference type="ARBA" id="ARBA00023242"/>
    </source>
</evidence>
<comment type="function">
    <text evidence="10">Transcription factor.</text>
</comment>
<comment type="similarity">
    <text evidence="7 10">Belongs to the HD-ZIP homeobox family. Class I subfamily.</text>
</comment>
<dbReference type="GO" id="GO:0045893">
    <property type="term" value="P:positive regulation of DNA-templated transcription"/>
    <property type="evidence" value="ECO:0007669"/>
    <property type="project" value="TreeGrafter"/>
</dbReference>
<keyword evidence="11" id="KW-0175">Coiled coil</keyword>
<evidence type="ECO:0000256" key="3">
    <source>
        <dbReference type="ARBA" id="ARBA00023125"/>
    </source>
</evidence>
<evidence type="ECO:0000256" key="10">
    <source>
        <dbReference type="RuleBase" id="RU369038"/>
    </source>
</evidence>
<dbReference type="AlphaFoldDB" id="A0A7C9DFM0"/>
<comment type="subcellular location">
    <subcellularLocation>
        <location evidence="1 8 9">Nucleus</location>
    </subcellularLocation>
</comment>
<evidence type="ECO:0000256" key="8">
    <source>
        <dbReference type="PROSITE-ProRule" id="PRU00108"/>
    </source>
</evidence>
<dbReference type="CDD" id="cd00086">
    <property type="entry name" value="homeodomain"/>
    <property type="match status" value="1"/>
</dbReference>
<evidence type="ECO:0000256" key="9">
    <source>
        <dbReference type="RuleBase" id="RU000682"/>
    </source>
</evidence>
<dbReference type="GO" id="GO:0005634">
    <property type="term" value="C:nucleus"/>
    <property type="evidence" value="ECO:0007669"/>
    <property type="project" value="UniProtKB-SubCell"/>
</dbReference>
<dbReference type="InterPro" id="IPR001356">
    <property type="entry name" value="HD"/>
</dbReference>
<protein>
    <recommendedName>
        <fullName evidence="10">Homeobox-leucine zipper protein</fullName>
    </recommendedName>
    <alternativeName>
        <fullName evidence="10">HD-ZIP protein</fullName>
    </alternativeName>
    <alternativeName>
        <fullName evidence="10">Homeodomain transcription factor</fullName>
    </alternativeName>
</protein>
<evidence type="ECO:0000256" key="11">
    <source>
        <dbReference type="SAM" id="Coils"/>
    </source>
</evidence>
<keyword evidence="6 8" id="KW-0539">Nucleus</keyword>
<dbReference type="PANTHER" id="PTHR24326">
    <property type="entry name" value="HOMEOBOX-LEUCINE ZIPPER PROTEIN"/>
    <property type="match status" value="1"/>
</dbReference>
<organism evidence="13">
    <name type="scientific">Opuntia streptacantha</name>
    <name type="common">Prickly pear cactus</name>
    <name type="synonym">Opuntia cardona</name>
    <dbReference type="NCBI Taxonomy" id="393608"/>
    <lineage>
        <taxon>Eukaryota</taxon>
        <taxon>Viridiplantae</taxon>
        <taxon>Streptophyta</taxon>
        <taxon>Embryophyta</taxon>
        <taxon>Tracheophyta</taxon>
        <taxon>Spermatophyta</taxon>
        <taxon>Magnoliopsida</taxon>
        <taxon>eudicotyledons</taxon>
        <taxon>Gunneridae</taxon>
        <taxon>Pentapetalae</taxon>
        <taxon>Caryophyllales</taxon>
        <taxon>Cactineae</taxon>
        <taxon>Cactaceae</taxon>
        <taxon>Opuntioideae</taxon>
        <taxon>Opuntia</taxon>
    </lineage>
</organism>